<comment type="caution">
    <text evidence="4">The sequence shown here is derived from an EMBL/GenBank/DDBJ whole genome shotgun (WGS) entry which is preliminary data.</text>
</comment>
<evidence type="ECO:0008006" key="6">
    <source>
        <dbReference type="Google" id="ProtNLM"/>
    </source>
</evidence>
<feature type="domain" description="DUF3945" evidence="2">
    <location>
        <begin position="276"/>
        <end position="328"/>
    </location>
</feature>
<dbReference type="GeneID" id="93118380"/>
<proteinExistence type="predicted"/>
<feature type="compositionally biased region" description="Basic and acidic residues" evidence="1">
    <location>
        <begin position="388"/>
        <end position="409"/>
    </location>
</feature>
<dbReference type="Proteomes" id="UP000195975">
    <property type="component" value="Unassembled WGS sequence"/>
</dbReference>
<protein>
    <recommendedName>
        <fullName evidence="6">DUF3945 domain-containing protein</fullName>
    </recommendedName>
</protein>
<dbReference type="Pfam" id="PF13351">
    <property type="entry name" value="DUF4099"/>
    <property type="match status" value="1"/>
</dbReference>
<feature type="domain" description="DUF3945" evidence="2">
    <location>
        <begin position="337"/>
        <end position="368"/>
    </location>
</feature>
<gene>
    <name evidence="4" type="ORF">B5F96_05870</name>
</gene>
<dbReference type="AlphaFoldDB" id="A0A9Q5SSX9"/>
<accession>A0A9Q5SSX9</accession>
<name>A0A9Q5SSX9_9BACT</name>
<feature type="region of interest" description="Disordered" evidence="1">
    <location>
        <begin position="387"/>
        <end position="429"/>
    </location>
</feature>
<evidence type="ECO:0000313" key="4">
    <source>
        <dbReference type="EMBL" id="OUO06033.1"/>
    </source>
</evidence>
<evidence type="ECO:0000259" key="2">
    <source>
        <dbReference type="Pfam" id="PF13101"/>
    </source>
</evidence>
<reference evidence="5" key="1">
    <citation type="submission" date="2017-04" db="EMBL/GenBank/DDBJ databases">
        <title>Function of individual gut microbiota members based on whole genome sequencing of pure cultures obtained from chicken caecum.</title>
        <authorList>
            <person name="Medvecky M."/>
            <person name="Cejkova D."/>
            <person name="Polansky O."/>
            <person name="Karasova D."/>
            <person name="Kubasova T."/>
            <person name="Cizek A."/>
            <person name="Rychlik I."/>
        </authorList>
    </citation>
    <scope>NUCLEOTIDE SEQUENCE [LARGE SCALE GENOMIC DNA]</scope>
    <source>
        <strain evidence="5">An42</strain>
    </source>
</reference>
<dbReference type="RefSeq" id="WP_055294832.1">
    <property type="nucleotide sequence ID" value="NZ_JBFCPU010000019.1"/>
</dbReference>
<evidence type="ECO:0000256" key="1">
    <source>
        <dbReference type="SAM" id="MobiDB-lite"/>
    </source>
</evidence>
<dbReference type="EMBL" id="NFIJ01000004">
    <property type="protein sequence ID" value="OUO06033.1"/>
    <property type="molecule type" value="Genomic_DNA"/>
</dbReference>
<organism evidence="4 5">
    <name type="scientific">Parabacteroides johnsonii</name>
    <dbReference type="NCBI Taxonomy" id="387661"/>
    <lineage>
        <taxon>Bacteria</taxon>
        <taxon>Pseudomonadati</taxon>
        <taxon>Bacteroidota</taxon>
        <taxon>Bacteroidia</taxon>
        <taxon>Bacteroidales</taxon>
        <taxon>Tannerellaceae</taxon>
        <taxon>Parabacteroides</taxon>
    </lineage>
</organism>
<evidence type="ECO:0000259" key="3">
    <source>
        <dbReference type="Pfam" id="PF13351"/>
    </source>
</evidence>
<dbReference type="InterPro" id="IPR025222">
    <property type="entry name" value="DUF3945"/>
</dbReference>
<dbReference type="Pfam" id="PF13101">
    <property type="entry name" value="DUF3945"/>
    <property type="match status" value="2"/>
</dbReference>
<dbReference type="InterPro" id="IPR025343">
    <property type="entry name" value="DUF4099"/>
</dbReference>
<feature type="domain" description="DUF4099" evidence="3">
    <location>
        <begin position="134"/>
        <end position="216"/>
    </location>
</feature>
<evidence type="ECO:0000313" key="5">
    <source>
        <dbReference type="Proteomes" id="UP000195975"/>
    </source>
</evidence>
<sequence>MAKKKQEQEQQGQEEHVMAVLDKRTNKTAVVSKMNEQDGSLEIVPPDKKNNNSFLKLDRTSPLELFFTNFKNQYNNPTSFSFFLIPLAVLEKTLNAVIQIRKGEDPGPEGKKLVENSELNDEGRIAKLARRYKFDEHQLPWKELSALGVDKQLLFENHCMGEMLKGRITSTAFPISKEVNGVKQDMGEACFLCVKGEDGKVQLKTLSRLDKPQYDLPAYKGVFTDEEKQKLQDTGTLGGIKEMKDTYTGKVCNCYVAFHEPSNRIITMPVDAIKIPDYIYGKRLDDKQKQALASGGQLSINDIQRKNDTLLSGVAFVDPRIMDIAFKQAGEQLKVNDTIMGARITPEQKKMLENHEMVYIENMRYKGRTFSDDVRFSNKSNNLLIGKNAREYKPNLENRKQDQKKESKQTARHAASFTPKPKKNSFSVA</sequence>